<organism evidence="2 3">
    <name type="scientific">Pseudohongiella nitratireducens</name>
    <dbReference type="NCBI Taxonomy" id="1768907"/>
    <lineage>
        <taxon>Bacteria</taxon>
        <taxon>Pseudomonadati</taxon>
        <taxon>Pseudomonadota</taxon>
        <taxon>Gammaproteobacteria</taxon>
        <taxon>Pseudomonadales</taxon>
        <taxon>Pseudohongiellaceae</taxon>
        <taxon>Pseudohongiella</taxon>
    </lineage>
</organism>
<evidence type="ECO:0000256" key="1">
    <source>
        <dbReference type="SAM" id="Phobius"/>
    </source>
</evidence>
<protein>
    <submittedName>
        <fullName evidence="2">Uncharacterized protein</fullName>
    </submittedName>
</protein>
<keyword evidence="3" id="KW-1185">Reference proteome</keyword>
<keyword evidence="1" id="KW-0472">Membrane</keyword>
<evidence type="ECO:0000313" key="2">
    <source>
        <dbReference type="EMBL" id="GGG51268.1"/>
    </source>
</evidence>
<dbReference type="EMBL" id="BMIY01000002">
    <property type="protein sequence ID" value="GGG51268.1"/>
    <property type="molecule type" value="Genomic_DNA"/>
</dbReference>
<sequence>MIALATLPWTLAHGIEFAVMYAFLVPGILAWVFVGRQWFIATKNQVAKRHDKKPVTEARRPVTEVYQLHHPQRWLVLLLRTAMVLPYAGAVSLLATVALTDLLPLIKNDTLVLALLAGSLVWGIVASWLLAQTSLLRPVAALAVVGLLSALYLFG</sequence>
<dbReference type="Proteomes" id="UP000627715">
    <property type="component" value="Unassembled WGS sequence"/>
</dbReference>
<dbReference type="AlphaFoldDB" id="A0A917GMJ9"/>
<feature type="transmembrane region" description="Helical" evidence="1">
    <location>
        <begin position="77"/>
        <end position="99"/>
    </location>
</feature>
<name>A0A917GMJ9_9GAMM</name>
<keyword evidence="1" id="KW-0812">Transmembrane</keyword>
<proteinExistence type="predicted"/>
<evidence type="ECO:0000313" key="3">
    <source>
        <dbReference type="Proteomes" id="UP000627715"/>
    </source>
</evidence>
<reference evidence="2" key="1">
    <citation type="journal article" date="2014" name="Int. J. Syst. Evol. Microbiol.">
        <title>Complete genome sequence of Corynebacterium casei LMG S-19264T (=DSM 44701T), isolated from a smear-ripened cheese.</title>
        <authorList>
            <consortium name="US DOE Joint Genome Institute (JGI-PGF)"/>
            <person name="Walter F."/>
            <person name="Albersmeier A."/>
            <person name="Kalinowski J."/>
            <person name="Ruckert C."/>
        </authorList>
    </citation>
    <scope>NUCLEOTIDE SEQUENCE</scope>
    <source>
        <strain evidence="2">CGMCC 1.15425</strain>
    </source>
</reference>
<feature type="transmembrane region" description="Helical" evidence="1">
    <location>
        <begin position="135"/>
        <end position="154"/>
    </location>
</feature>
<feature type="transmembrane region" description="Helical" evidence="1">
    <location>
        <begin position="111"/>
        <end position="130"/>
    </location>
</feature>
<keyword evidence="1" id="KW-1133">Transmembrane helix</keyword>
<reference evidence="2" key="2">
    <citation type="submission" date="2020-09" db="EMBL/GenBank/DDBJ databases">
        <authorList>
            <person name="Sun Q."/>
            <person name="Zhou Y."/>
        </authorList>
    </citation>
    <scope>NUCLEOTIDE SEQUENCE</scope>
    <source>
        <strain evidence="2">CGMCC 1.15425</strain>
    </source>
</reference>
<comment type="caution">
    <text evidence="2">The sequence shown here is derived from an EMBL/GenBank/DDBJ whole genome shotgun (WGS) entry which is preliminary data.</text>
</comment>
<feature type="transmembrane region" description="Helical" evidence="1">
    <location>
        <begin position="12"/>
        <end position="34"/>
    </location>
</feature>
<gene>
    <name evidence="2" type="ORF">GCM10011403_05530</name>
</gene>
<accession>A0A917GMJ9</accession>